<dbReference type="PANTHER" id="PTHR46580">
    <property type="entry name" value="SENSOR KINASE-RELATED"/>
    <property type="match status" value="1"/>
</dbReference>
<dbReference type="EMBL" id="UINC01228739">
    <property type="protein sequence ID" value="SVE60176.1"/>
    <property type="molecule type" value="Genomic_DNA"/>
</dbReference>
<dbReference type="Gene3D" id="2.130.10.130">
    <property type="entry name" value="Integrin alpha, N-terminal"/>
    <property type="match status" value="1"/>
</dbReference>
<evidence type="ECO:0000313" key="2">
    <source>
        <dbReference type="EMBL" id="SVE60176.1"/>
    </source>
</evidence>
<feature type="non-terminal residue" evidence="2">
    <location>
        <position position="229"/>
    </location>
</feature>
<keyword evidence="1" id="KW-0732">Signal</keyword>
<evidence type="ECO:0000256" key="1">
    <source>
        <dbReference type="ARBA" id="ARBA00022729"/>
    </source>
</evidence>
<organism evidence="2">
    <name type="scientific">marine metagenome</name>
    <dbReference type="NCBI Taxonomy" id="408172"/>
    <lineage>
        <taxon>unclassified sequences</taxon>
        <taxon>metagenomes</taxon>
        <taxon>ecological metagenomes</taxon>
    </lineage>
</organism>
<name>A0A383ETE1_9ZZZZ</name>
<dbReference type="AlphaFoldDB" id="A0A383ETE1"/>
<dbReference type="SUPFAM" id="SSF69318">
    <property type="entry name" value="Integrin alpha N-terminal domain"/>
    <property type="match status" value="1"/>
</dbReference>
<gene>
    <name evidence="2" type="ORF">METZ01_LOCUS513030</name>
</gene>
<sequence>VALGDVDGDGDLDAYVANNNEGNRVWLNDGDGNYTDSGQDLKYSTSHDNSYDVELGDVDGDGDLDAYVANYDQGNRLWLNDGDGNYTDSGQNLLYSSYDRSWDVDLADLDGDGDLDAFEANYNQYNKVWLNNGSGTFTATSQNMDSGYYSYDVDLADFDGDGDLDAFFANYHNQSNRVWLNDGDGSFTFNQSLGSRYSYDVELADLDGDGDVDAFVANDQNQGNKVWLN</sequence>
<evidence type="ECO:0008006" key="3">
    <source>
        <dbReference type="Google" id="ProtNLM"/>
    </source>
</evidence>
<feature type="non-terminal residue" evidence="2">
    <location>
        <position position="1"/>
    </location>
</feature>
<reference evidence="2" key="1">
    <citation type="submission" date="2018-05" db="EMBL/GenBank/DDBJ databases">
        <authorList>
            <person name="Lanie J.A."/>
            <person name="Ng W.-L."/>
            <person name="Kazmierczak K.M."/>
            <person name="Andrzejewski T.M."/>
            <person name="Davidsen T.M."/>
            <person name="Wayne K.J."/>
            <person name="Tettelin H."/>
            <person name="Glass J.I."/>
            <person name="Rusch D."/>
            <person name="Podicherti R."/>
            <person name="Tsui H.-C.T."/>
            <person name="Winkler M.E."/>
        </authorList>
    </citation>
    <scope>NUCLEOTIDE SEQUENCE</scope>
</reference>
<protein>
    <recommendedName>
        <fullName evidence="3">VCBS repeat-containing protein</fullName>
    </recommendedName>
</protein>
<dbReference type="InterPro" id="IPR028994">
    <property type="entry name" value="Integrin_alpha_N"/>
</dbReference>
<accession>A0A383ETE1</accession>
<proteinExistence type="predicted"/>
<dbReference type="InterPro" id="IPR013517">
    <property type="entry name" value="FG-GAP"/>
</dbReference>
<dbReference type="Pfam" id="PF13517">
    <property type="entry name" value="FG-GAP_3"/>
    <property type="match status" value="2"/>
</dbReference>